<accession>A0A378MW84</accession>
<dbReference type="EMBL" id="UGPN01000002">
    <property type="protein sequence ID" value="STY59756.1"/>
    <property type="molecule type" value="Genomic_DNA"/>
</dbReference>
<dbReference type="AlphaFoldDB" id="A0A378MW84"/>
<evidence type="ECO:0000313" key="2">
    <source>
        <dbReference type="EMBL" id="STY59756.1"/>
    </source>
</evidence>
<proteinExistence type="predicted"/>
<organism evidence="2 3">
    <name type="scientific">Mannheimia haemolytica</name>
    <name type="common">Pasteurella haemolytica</name>
    <dbReference type="NCBI Taxonomy" id="75985"/>
    <lineage>
        <taxon>Bacteria</taxon>
        <taxon>Pseudomonadati</taxon>
        <taxon>Pseudomonadota</taxon>
        <taxon>Gammaproteobacteria</taxon>
        <taxon>Pasteurellales</taxon>
        <taxon>Pasteurellaceae</taxon>
        <taxon>Mannheimia</taxon>
    </lineage>
</organism>
<sequence length="58" mass="6542">MANSVMIVQGVEVKVTARDGEDYISLTDMCKAFGDSDQLIKNWLQIKIPLNFFKFGKS</sequence>
<dbReference type="InterPro" id="IPR018004">
    <property type="entry name" value="KilA/APSES_HTH"/>
</dbReference>
<dbReference type="Proteomes" id="UP000254802">
    <property type="component" value="Unassembled WGS sequence"/>
</dbReference>
<evidence type="ECO:0000259" key="1">
    <source>
        <dbReference type="Pfam" id="PF04383"/>
    </source>
</evidence>
<feature type="domain" description="KilA/APSES-type HTH DNA-binding" evidence="1">
    <location>
        <begin position="15"/>
        <end position="47"/>
    </location>
</feature>
<reference evidence="2 3" key="1">
    <citation type="submission" date="2018-06" db="EMBL/GenBank/DDBJ databases">
        <authorList>
            <consortium name="Pathogen Informatics"/>
            <person name="Doyle S."/>
        </authorList>
    </citation>
    <scope>NUCLEOTIDE SEQUENCE [LARGE SCALE GENOMIC DNA]</scope>
    <source>
        <strain evidence="2 3">NCTC10638</strain>
    </source>
</reference>
<gene>
    <name evidence="2" type="ORF">NCTC10638_00937</name>
</gene>
<evidence type="ECO:0000313" key="3">
    <source>
        <dbReference type="Proteomes" id="UP000254802"/>
    </source>
</evidence>
<dbReference type="Pfam" id="PF04383">
    <property type="entry name" value="KilA-N"/>
    <property type="match status" value="1"/>
</dbReference>
<protein>
    <recommendedName>
        <fullName evidence="1">KilA/APSES-type HTH DNA-binding domain-containing protein</fullName>
    </recommendedName>
</protein>
<name>A0A378MW84_MANHA</name>